<sequence>MSLFEITRKIQCDEKVRSTSQIKSSGCCGYDVTIRNIFRQGGFIKTIQEVNPDVSGKPADLSDEAYDAWNKVDANLETSEKHRRRNNLSSTDISKN</sequence>
<reference evidence="1 2" key="1">
    <citation type="journal article" date="2019" name="Sci. Rep.">
        <title>Orb-weaving spider Araneus ventricosus genome elucidates the spidroin gene catalogue.</title>
        <authorList>
            <person name="Kono N."/>
            <person name="Nakamura H."/>
            <person name="Ohtoshi R."/>
            <person name="Moran D.A.P."/>
            <person name="Shinohara A."/>
            <person name="Yoshida Y."/>
            <person name="Fujiwara M."/>
            <person name="Mori M."/>
            <person name="Tomita M."/>
            <person name="Arakawa K."/>
        </authorList>
    </citation>
    <scope>NUCLEOTIDE SEQUENCE [LARGE SCALE GENOMIC DNA]</scope>
</reference>
<comment type="caution">
    <text evidence="1">The sequence shown here is derived from an EMBL/GenBank/DDBJ whole genome shotgun (WGS) entry which is preliminary data.</text>
</comment>
<name>A0A4Y2FXF2_ARAVE</name>
<proteinExistence type="predicted"/>
<protein>
    <submittedName>
        <fullName evidence="1">Uncharacterized protein</fullName>
    </submittedName>
</protein>
<evidence type="ECO:0000313" key="1">
    <source>
        <dbReference type="EMBL" id="GBM46202.1"/>
    </source>
</evidence>
<gene>
    <name evidence="1" type="ORF">AVEN_270213_1</name>
</gene>
<dbReference type="AlphaFoldDB" id="A0A4Y2FXF2"/>
<accession>A0A4Y2FXF2</accession>
<evidence type="ECO:0000313" key="2">
    <source>
        <dbReference type="Proteomes" id="UP000499080"/>
    </source>
</evidence>
<dbReference type="EMBL" id="BGPR01001127">
    <property type="protein sequence ID" value="GBM46202.1"/>
    <property type="molecule type" value="Genomic_DNA"/>
</dbReference>
<dbReference type="Proteomes" id="UP000499080">
    <property type="component" value="Unassembled WGS sequence"/>
</dbReference>
<keyword evidence="2" id="KW-1185">Reference proteome</keyword>
<organism evidence="1 2">
    <name type="scientific">Araneus ventricosus</name>
    <name type="common">Orbweaver spider</name>
    <name type="synonym">Epeira ventricosa</name>
    <dbReference type="NCBI Taxonomy" id="182803"/>
    <lineage>
        <taxon>Eukaryota</taxon>
        <taxon>Metazoa</taxon>
        <taxon>Ecdysozoa</taxon>
        <taxon>Arthropoda</taxon>
        <taxon>Chelicerata</taxon>
        <taxon>Arachnida</taxon>
        <taxon>Araneae</taxon>
        <taxon>Araneomorphae</taxon>
        <taxon>Entelegynae</taxon>
        <taxon>Araneoidea</taxon>
        <taxon>Araneidae</taxon>
        <taxon>Araneus</taxon>
    </lineage>
</organism>